<organism evidence="2 3">
    <name type="scientific">Trichosporon asahii var. asahii (strain CBS 8904)</name>
    <name type="common">Yeast</name>
    <dbReference type="NCBI Taxonomy" id="1220162"/>
    <lineage>
        <taxon>Eukaryota</taxon>
        <taxon>Fungi</taxon>
        <taxon>Dikarya</taxon>
        <taxon>Basidiomycota</taxon>
        <taxon>Agaricomycotina</taxon>
        <taxon>Tremellomycetes</taxon>
        <taxon>Trichosporonales</taxon>
        <taxon>Trichosporonaceae</taxon>
        <taxon>Trichosporon</taxon>
    </lineage>
</organism>
<feature type="compositionally biased region" description="Polar residues" evidence="1">
    <location>
        <begin position="835"/>
        <end position="855"/>
    </location>
</feature>
<feature type="region of interest" description="Disordered" evidence="1">
    <location>
        <begin position="780"/>
        <end position="855"/>
    </location>
</feature>
<dbReference type="OrthoDB" id="2564326at2759"/>
<proteinExistence type="predicted"/>
<protein>
    <submittedName>
        <fullName evidence="2">Uncharacterized protein</fullName>
    </submittedName>
</protein>
<reference evidence="2 3" key="1">
    <citation type="journal article" date="2012" name="Eukaryot. Cell">
        <title>Genome sequence of the Trichosporon asahii environmental strain CBS 8904.</title>
        <authorList>
            <person name="Yang R.Y."/>
            <person name="Li H.T."/>
            <person name="Zhu H."/>
            <person name="Zhou G.P."/>
            <person name="Wang M."/>
            <person name="Wang L."/>
        </authorList>
    </citation>
    <scope>NUCLEOTIDE SEQUENCE [LARGE SCALE GENOMIC DNA]</scope>
    <source>
        <strain evidence="2 3">CBS 8904</strain>
    </source>
</reference>
<feature type="compositionally biased region" description="Basic and acidic residues" evidence="1">
    <location>
        <begin position="800"/>
        <end position="817"/>
    </location>
</feature>
<dbReference type="OMA" id="WLEGRFQ"/>
<feature type="compositionally biased region" description="Basic and acidic residues" evidence="1">
    <location>
        <begin position="780"/>
        <end position="792"/>
    </location>
</feature>
<evidence type="ECO:0000313" key="3">
    <source>
        <dbReference type="Proteomes" id="UP000006757"/>
    </source>
</evidence>
<dbReference type="InParanoid" id="K1V9F7"/>
<dbReference type="HOGENOM" id="CLU_014757_0_0_1"/>
<evidence type="ECO:0000256" key="1">
    <source>
        <dbReference type="SAM" id="MobiDB-lite"/>
    </source>
</evidence>
<dbReference type="AlphaFoldDB" id="K1V9F7"/>
<accession>K1V9F7</accession>
<evidence type="ECO:0000313" key="2">
    <source>
        <dbReference type="EMBL" id="EKC97370.1"/>
    </source>
</evidence>
<name>K1V9F7_TRIAC</name>
<dbReference type="Proteomes" id="UP000006757">
    <property type="component" value="Unassembled WGS sequence"/>
</dbReference>
<comment type="caution">
    <text evidence="2">The sequence shown here is derived from an EMBL/GenBank/DDBJ whole genome shotgun (WGS) entry which is preliminary data.</text>
</comment>
<dbReference type="EMBL" id="AMBO01000412">
    <property type="protein sequence ID" value="EKC97370.1"/>
    <property type="molecule type" value="Genomic_DNA"/>
</dbReference>
<feature type="region of interest" description="Disordered" evidence="1">
    <location>
        <begin position="272"/>
        <end position="308"/>
    </location>
</feature>
<keyword evidence="3" id="KW-1185">Reference proteome</keyword>
<dbReference type="eggNOG" id="ENOG502TF5S">
    <property type="taxonomic scope" value="Eukaryota"/>
</dbReference>
<gene>
    <name evidence="2" type="ORF">A1Q2_08293</name>
</gene>
<sequence length="918" mass="100066">MSRHRNHFDVDSSDDDLGIDIEQESESEITLPAVHTPPPPPKGLIISKLGVQATTGDGVATGLLCLKRAAAYPRSLFLAIAIDQTDGDCSVGTVSRLAGLANIKARRNNMVITAASVLTTAPRPKLRSIPALYPLPISPALLENKNSNLRVATQLLGLSPALSDAGSSIPSKPYIDVSATTGQVFVALDPATSSGTPRRRSSIGSRMGGRTEWLVVVEFEIPIEKGVENLFRTQIPVPRCLDSVIRFHVLPSEDDNMEVNIAIEPKVLPFSTAIGKNRSPPSPSKKSRSDQAMWDDSNGISDDDSDDGFGSWLEGRFQSLSFEATLPPGPSSLGIGAVLPQDWGWQELEIRGDGLLGWRSSGESSGVLASAASPNGHVDPDSTATMDDLHGLNGLSTPPPDHQVALADLEPDDFSFELNSIRTDARPRPVTPSLRRSITAELAQASMFKVKPRAPVHASSFELEFEDDGEEEDRVIILRGVLAPLPLTLVPPESNMEVPFVRFLDPSLPTRAAVICDNATFHTSEEATGQEGRRLCDIWKPSIGTFSWGDEALSNQDAAVVSGPVKVVAQRDIWGVQTVALAFQWPIDAHGIKFDVPTKTARIVRATALGRQIARSITEKDGSVQIRLAGGRGVVEVVLEVASAEGVALPSFPGATGEIAVELVGPGWDSEFRTNLNRIDAMTFTGSLSPAPTISFTPPTVAEKVSETKIIERVVVEQPRKGRWRRIVSFTTLFNLFLVYVLVSLAQEVQKLRSEVQFIADEQRDLRVYGFERANSRGWVERETTERWDESAVRPGQQPKGEEMPRNEKDPRDRGHADQGTTAEPSPDPTRVNPEATQQTQSAGTHSVVSKTNPNYGLGRVVVKRTSWKDWVNHPTYDTVNAVDEVMMHQYLGRRNNPRDIAVLRHDIELRIPHYGAD</sequence>